<dbReference type="InterPro" id="IPR033130">
    <property type="entry name" value="RNase_T2_His_AS_2"/>
</dbReference>
<sequence length="246" mass="25775">MSSMQLRTLAFALSMVLAGAATAQEGGGRTRFILAASWQPAFCQTNQKKAECASQTGERSDATNFSLHGLWPMKQDYCGVSAEQKAADKDGKWNELPEVTLSAEAKSALAKAMPGTQSGLERHEWVKHGTCTKMSAEDYFGVGIHLVDALNASAVRDLFAANIGKTVKADAIKAAFDKSFGPGASDRVKMSCRRAGSVRVISELTIGLSEDAGTASAKSAVLADLIQGAGKTSFGCDEGVVDAAGF</sequence>
<comment type="caution">
    <text evidence="5">The sequence shown here is derived from an EMBL/GenBank/DDBJ whole genome shotgun (WGS) entry which is preliminary data.</text>
</comment>
<dbReference type="Proteomes" id="UP000518315">
    <property type="component" value="Unassembled WGS sequence"/>
</dbReference>
<feature type="chain" id="PRO_5044600209" evidence="3">
    <location>
        <begin position="24"/>
        <end position="246"/>
    </location>
</feature>
<dbReference type="RefSeq" id="WP_125843555.1">
    <property type="nucleotide sequence ID" value="NZ_JACHXH010000003.1"/>
</dbReference>
<accession>A0A3R9CNL7</accession>
<dbReference type="PANTHER" id="PTHR11240:SF22">
    <property type="entry name" value="RIBONUCLEASE T2"/>
    <property type="match status" value="1"/>
</dbReference>
<feature type="signal peptide" evidence="3">
    <location>
        <begin position="1"/>
        <end position="23"/>
    </location>
</feature>
<dbReference type="Proteomes" id="UP000277279">
    <property type="component" value="Unassembled WGS sequence"/>
</dbReference>
<dbReference type="PROSITE" id="PS00530">
    <property type="entry name" value="RNASE_T2_1"/>
    <property type="match status" value="1"/>
</dbReference>
<dbReference type="InterPro" id="IPR018188">
    <property type="entry name" value="RNase_T2_His_AS_1"/>
</dbReference>
<evidence type="ECO:0000256" key="2">
    <source>
        <dbReference type="RuleBase" id="RU004328"/>
    </source>
</evidence>
<dbReference type="CDD" id="cd01062">
    <property type="entry name" value="RNase_T2_prok"/>
    <property type="match status" value="1"/>
</dbReference>
<proteinExistence type="inferred from homology"/>
<dbReference type="GO" id="GO:0033897">
    <property type="term" value="F:ribonuclease T2 activity"/>
    <property type="evidence" value="ECO:0007669"/>
    <property type="project" value="UniProtKB-EC"/>
</dbReference>
<name>A0A3R9CNL7_9HYPH</name>
<keyword evidence="7" id="KW-1185">Reference proteome</keyword>
<dbReference type="SUPFAM" id="SSF55895">
    <property type="entry name" value="Ribonuclease Rh-like"/>
    <property type="match status" value="1"/>
</dbReference>
<keyword evidence="4" id="KW-0456">Lyase</keyword>
<gene>
    <name evidence="5" type="ORF">EFD55_05250</name>
    <name evidence="4" type="ORF">FHS26_001145</name>
</gene>
<comment type="similarity">
    <text evidence="1 2">Belongs to the RNase T2 family.</text>
</comment>
<dbReference type="GO" id="GO:0003723">
    <property type="term" value="F:RNA binding"/>
    <property type="evidence" value="ECO:0007669"/>
    <property type="project" value="InterPro"/>
</dbReference>
<dbReference type="EMBL" id="RJJT01000003">
    <property type="protein sequence ID" value="RSB82378.1"/>
    <property type="molecule type" value="Genomic_DNA"/>
</dbReference>
<dbReference type="InterPro" id="IPR001568">
    <property type="entry name" value="RNase_T2-like"/>
</dbReference>
<dbReference type="EC" id="4.6.1.19" evidence="4"/>
<dbReference type="OrthoDB" id="4720638at2"/>
<dbReference type="PROSITE" id="PS00531">
    <property type="entry name" value="RNASE_T2_2"/>
    <property type="match status" value="1"/>
</dbReference>
<evidence type="ECO:0000256" key="3">
    <source>
        <dbReference type="SAM" id="SignalP"/>
    </source>
</evidence>
<evidence type="ECO:0000256" key="1">
    <source>
        <dbReference type="ARBA" id="ARBA00007469"/>
    </source>
</evidence>
<dbReference type="InterPro" id="IPR036430">
    <property type="entry name" value="RNase_T2-like_sf"/>
</dbReference>
<dbReference type="AlphaFoldDB" id="A0A3R9CNL7"/>
<evidence type="ECO:0000313" key="5">
    <source>
        <dbReference type="EMBL" id="RSB82378.1"/>
    </source>
</evidence>
<evidence type="ECO:0000313" key="4">
    <source>
        <dbReference type="EMBL" id="MBB3133441.1"/>
    </source>
</evidence>
<reference evidence="4 7" key="2">
    <citation type="submission" date="2020-08" db="EMBL/GenBank/DDBJ databases">
        <title>Genomic Encyclopedia of Type Strains, Phase III (KMG-III): the genomes of soil and plant-associated and newly described type strains.</title>
        <authorList>
            <person name="Whitman W."/>
        </authorList>
    </citation>
    <scope>NUCLEOTIDE SEQUENCE [LARGE SCALE GENOMIC DNA]</scope>
    <source>
        <strain evidence="4 7">CECT 4113</strain>
    </source>
</reference>
<protein>
    <submittedName>
        <fullName evidence="4 5">Ribonuclease</fullName>
        <ecNumber evidence="4">4.6.1.19</ecNumber>
    </submittedName>
</protein>
<dbReference type="PANTHER" id="PTHR11240">
    <property type="entry name" value="RIBONUCLEASE T2"/>
    <property type="match status" value="1"/>
</dbReference>
<dbReference type="EMBL" id="JACHXH010000003">
    <property type="protein sequence ID" value="MBB3133441.1"/>
    <property type="molecule type" value="Genomic_DNA"/>
</dbReference>
<dbReference type="GO" id="GO:0006401">
    <property type="term" value="P:RNA catabolic process"/>
    <property type="evidence" value="ECO:0007669"/>
    <property type="project" value="TreeGrafter"/>
</dbReference>
<evidence type="ECO:0000313" key="6">
    <source>
        <dbReference type="Proteomes" id="UP000277279"/>
    </source>
</evidence>
<dbReference type="InterPro" id="IPR039378">
    <property type="entry name" value="RNase_T2_prok"/>
</dbReference>
<reference evidence="5 6" key="1">
    <citation type="submission" date="2018-11" db="EMBL/GenBank/DDBJ databases">
        <authorList>
            <person name="Huo Y."/>
        </authorList>
    </citation>
    <scope>NUCLEOTIDE SEQUENCE [LARGE SCALE GENOMIC DNA]</scope>
    <source>
        <strain evidence="5 6">DSM 30132</strain>
    </source>
</reference>
<dbReference type="Pfam" id="PF00445">
    <property type="entry name" value="Ribonuclease_T2"/>
    <property type="match status" value="1"/>
</dbReference>
<dbReference type="Gene3D" id="3.90.730.10">
    <property type="entry name" value="Ribonuclease T2-like"/>
    <property type="match status" value="1"/>
</dbReference>
<organism evidence="5 6">
    <name type="scientific">Rhizobium pisi</name>
    <dbReference type="NCBI Taxonomy" id="574561"/>
    <lineage>
        <taxon>Bacteria</taxon>
        <taxon>Pseudomonadati</taxon>
        <taxon>Pseudomonadota</taxon>
        <taxon>Alphaproteobacteria</taxon>
        <taxon>Hyphomicrobiales</taxon>
        <taxon>Rhizobiaceae</taxon>
        <taxon>Rhizobium/Agrobacterium group</taxon>
        <taxon>Rhizobium</taxon>
    </lineage>
</organism>
<keyword evidence="3" id="KW-0732">Signal</keyword>
<evidence type="ECO:0000313" key="7">
    <source>
        <dbReference type="Proteomes" id="UP000518315"/>
    </source>
</evidence>